<dbReference type="PATRIC" id="fig|401562.3.peg.805"/>
<dbReference type="Gene3D" id="3.40.190.10">
    <property type="entry name" value="Periplasmic binding protein-like II"/>
    <property type="match status" value="2"/>
</dbReference>
<dbReference type="CDD" id="cd13547">
    <property type="entry name" value="PBP2_Fbp_like_2"/>
    <property type="match status" value="1"/>
</dbReference>
<dbReference type="GO" id="GO:0030976">
    <property type="term" value="F:thiamine pyrophosphate binding"/>
    <property type="evidence" value="ECO:0007669"/>
    <property type="project" value="TreeGrafter"/>
</dbReference>
<feature type="signal peptide" evidence="4">
    <location>
        <begin position="1"/>
        <end position="24"/>
    </location>
</feature>
<keyword evidence="1 4" id="KW-0732">Signal</keyword>
<dbReference type="GO" id="GO:0046872">
    <property type="term" value="F:metal ion binding"/>
    <property type="evidence" value="ECO:0007669"/>
    <property type="project" value="UniProtKB-KW"/>
</dbReference>
<evidence type="ECO:0000256" key="1">
    <source>
        <dbReference type="ARBA" id="ARBA00022729"/>
    </source>
</evidence>
<dbReference type="PANTHER" id="PTHR30006:SF2">
    <property type="entry name" value="ABC TRANSPORTER SUBSTRATE-BINDING PROTEIN"/>
    <property type="match status" value="1"/>
</dbReference>
<evidence type="ECO:0000313" key="5">
    <source>
        <dbReference type="EMBL" id="KTQ96497.1"/>
    </source>
</evidence>
<evidence type="ECO:0000313" key="6">
    <source>
        <dbReference type="Proteomes" id="UP000078272"/>
    </source>
</evidence>
<evidence type="ECO:0000256" key="3">
    <source>
        <dbReference type="PIRSR" id="PIRSR002825-1"/>
    </source>
</evidence>
<protein>
    <submittedName>
        <fullName evidence="5">ABC transporter substrate-binding protein</fullName>
    </submittedName>
</protein>
<dbReference type="InterPro" id="IPR006059">
    <property type="entry name" value="SBP"/>
</dbReference>
<proteinExistence type="predicted"/>
<dbReference type="PIRSF" id="PIRSF002825">
    <property type="entry name" value="CfbpA"/>
    <property type="match status" value="1"/>
</dbReference>
<dbReference type="InterPro" id="IPR026045">
    <property type="entry name" value="Ferric-bd"/>
</dbReference>
<keyword evidence="3" id="KW-0479">Metal-binding</keyword>
<sequence length="327" mass="34261">MSRLFGLAASLSLAALVLAGPALAESKLTLYTSQPNEDAQATVDAFKAAHPDITVEWVREGTTKVMAKLQAEFAAGAPQPDVLLIADSVTMEGLKRDGRLLPFPEADTKGFDAALVDKDHTYFSTKLITTGLVANTRAGEAPRAWKDLLKPEIAAKTTMPSPLTSGAALVHVATLAQNSEFGWPYLETLAKEGTSASGGNGAVMKSVAGGEKAYGVIVDYLAIREAAKGAPVSFVFPTEGVSAVTEPVAILKTAQNPDGAKLFVNFLLSEAGQKLAARQGYLPARSGIEGPAGFPARDTIKLLPFDAAKALADEAENKKRFSELFGG</sequence>
<accession>A0A175RCC9</accession>
<evidence type="ECO:0000256" key="4">
    <source>
        <dbReference type="SAM" id="SignalP"/>
    </source>
</evidence>
<dbReference type="GO" id="GO:0015888">
    <property type="term" value="P:thiamine transport"/>
    <property type="evidence" value="ECO:0007669"/>
    <property type="project" value="TreeGrafter"/>
</dbReference>
<dbReference type="SUPFAM" id="SSF53850">
    <property type="entry name" value="Periplasmic binding protein-like II"/>
    <property type="match status" value="1"/>
</dbReference>
<dbReference type="AlphaFoldDB" id="A0A175RCC9"/>
<dbReference type="EMBL" id="LDPZ01000015">
    <property type="protein sequence ID" value="KTQ96497.1"/>
    <property type="molecule type" value="Genomic_DNA"/>
</dbReference>
<dbReference type="GO" id="GO:0030288">
    <property type="term" value="C:outer membrane-bounded periplasmic space"/>
    <property type="evidence" value="ECO:0007669"/>
    <property type="project" value="TreeGrafter"/>
</dbReference>
<dbReference type="GO" id="GO:0030975">
    <property type="term" value="F:thiamine binding"/>
    <property type="evidence" value="ECO:0007669"/>
    <property type="project" value="TreeGrafter"/>
</dbReference>
<keyword evidence="2" id="KW-0574">Periplasm</keyword>
<dbReference type="PANTHER" id="PTHR30006">
    <property type="entry name" value="THIAMINE-BINDING PERIPLASMIC PROTEIN-RELATED"/>
    <property type="match status" value="1"/>
</dbReference>
<dbReference type="RefSeq" id="WP_058634515.1">
    <property type="nucleotide sequence ID" value="NZ_LDPZ01000015.1"/>
</dbReference>
<name>A0A175RCC9_9HYPH</name>
<dbReference type="Pfam" id="PF01547">
    <property type="entry name" value="SBP_bac_1"/>
    <property type="match status" value="1"/>
</dbReference>
<comment type="caution">
    <text evidence="5">The sequence shown here is derived from an EMBL/GenBank/DDBJ whole genome shotgun (WGS) entry which is preliminary data.</text>
</comment>
<feature type="chain" id="PRO_5008041779" evidence="4">
    <location>
        <begin position="25"/>
        <end position="327"/>
    </location>
</feature>
<dbReference type="STRING" id="401562.NS365_03265"/>
<keyword evidence="3" id="KW-0408">Iron</keyword>
<organism evidence="5 6">
    <name type="scientific">Aureimonas ureilytica</name>
    <dbReference type="NCBI Taxonomy" id="401562"/>
    <lineage>
        <taxon>Bacteria</taxon>
        <taxon>Pseudomonadati</taxon>
        <taxon>Pseudomonadota</taxon>
        <taxon>Alphaproteobacteria</taxon>
        <taxon>Hyphomicrobiales</taxon>
        <taxon>Aurantimonadaceae</taxon>
        <taxon>Aureimonas</taxon>
    </lineage>
</organism>
<dbReference type="OrthoDB" id="305758at2"/>
<dbReference type="Proteomes" id="UP000078272">
    <property type="component" value="Unassembled WGS sequence"/>
</dbReference>
<evidence type="ECO:0000256" key="2">
    <source>
        <dbReference type="ARBA" id="ARBA00022764"/>
    </source>
</evidence>
<gene>
    <name evidence="5" type="ORF">NS226_07435</name>
</gene>
<feature type="binding site" evidence="3">
    <location>
        <position position="220"/>
    </location>
    <ligand>
        <name>Fe cation</name>
        <dbReference type="ChEBI" id="CHEBI:24875"/>
    </ligand>
</feature>
<reference evidence="5 6" key="1">
    <citation type="journal article" date="2016" name="Front. Microbiol.">
        <title>Genomic Resource of Rice Seed Associated Bacteria.</title>
        <authorList>
            <person name="Midha S."/>
            <person name="Bansal K."/>
            <person name="Sharma S."/>
            <person name="Kumar N."/>
            <person name="Patil P.P."/>
            <person name="Chaudhry V."/>
            <person name="Patil P.B."/>
        </authorList>
    </citation>
    <scope>NUCLEOTIDE SEQUENCE [LARGE SCALE GENOMIC DNA]</scope>
    <source>
        <strain evidence="5 6">NS226</strain>
    </source>
</reference>